<dbReference type="EMBL" id="KZ857466">
    <property type="protein sequence ID" value="RDX43323.1"/>
    <property type="molecule type" value="Genomic_DNA"/>
</dbReference>
<feature type="region of interest" description="Disordered" evidence="1">
    <location>
        <begin position="216"/>
        <end position="288"/>
    </location>
</feature>
<proteinExistence type="predicted"/>
<gene>
    <name evidence="2" type="ORF">OH76DRAFT_1410234</name>
</gene>
<evidence type="ECO:0000313" key="2">
    <source>
        <dbReference type="EMBL" id="RDX43323.1"/>
    </source>
</evidence>
<organism evidence="2 3">
    <name type="scientific">Lentinus brumalis</name>
    <dbReference type="NCBI Taxonomy" id="2498619"/>
    <lineage>
        <taxon>Eukaryota</taxon>
        <taxon>Fungi</taxon>
        <taxon>Dikarya</taxon>
        <taxon>Basidiomycota</taxon>
        <taxon>Agaricomycotina</taxon>
        <taxon>Agaricomycetes</taxon>
        <taxon>Polyporales</taxon>
        <taxon>Polyporaceae</taxon>
        <taxon>Lentinus</taxon>
    </lineage>
</organism>
<sequence length="288" mass="31099">MESLNNLATSLPSSRYANAEKELTDNFRAAAMSLTTLYRSSKTASKRAYNAGYASACHDLLNMIQQGVSTEADPSREVTIGRIMDYIEARLEAIKAREEEEDEEEERVTKGVAGPSAPKPKPASPTPASSPVTRREQMVTAPPTPYTPSMLDTSRPYVPPGLASPTPSVLPLRPMSAPFQSISRASKSRLMPSINPKDLSPVPLPSATFDAPAVADVTVHPAPTEPSMTLKRRREDASHSGSEAAANGADTSRRRTRSTRGENQPSAGQGEAMDVEEEGPQRKRVARR</sequence>
<dbReference type="AlphaFoldDB" id="A0A371CSQ7"/>
<protein>
    <submittedName>
        <fullName evidence="2">Uncharacterized protein</fullName>
    </submittedName>
</protein>
<dbReference type="PANTHER" id="PTHR38645:SF1">
    <property type="entry name" value="YALI0F12243P"/>
    <property type="match status" value="1"/>
</dbReference>
<dbReference type="OrthoDB" id="21418at2759"/>
<feature type="region of interest" description="Disordered" evidence="1">
    <location>
        <begin position="97"/>
        <end position="173"/>
    </location>
</feature>
<evidence type="ECO:0000313" key="3">
    <source>
        <dbReference type="Proteomes" id="UP000256964"/>
    </source>
</evidence>
<evidence type="ECO:0000256" key="1">
    <source>
        <dbReference type="SAM" id="MobiDB-lite"/>
    </source>
</evidence>
<dbReference type="PANTHER" id="PTHR38645">
    <property type="entry name" value="CHROMOSOME 9, WHOLE GENOME SHOTGUN SEQUENCE"/>
    <property type="match status" value="1"/>
</dbReference>
<reference evidence="2 3" key="1">
    <citation type="journal article" date="2018" name="Biotechnol. Biofuels">
        <title>Integrative visual omics of the white-rot fungus Polyporus brumalis exposes the biotechnological potential of its oxidative enzymes for delignifying raw plant biomass.</title>
        <authorList>
            <person name="Miyauchi S."/>
            <person name="Rancon A."/>
            <person name="Drula E."/>
            <person name="Hage H."/>
            <person name="Chaduli D."/>
            <person name="Favel A."/>
            <person name="Grisel S."/>
            <person name="Henrissat B."/>
            <person name="Herpoel-Gimbert I."/>
            <person name="Ruiz-Duenas F.J."/>
            <person name="Chevret D."/>
            <person name="Hainaut M."/>
            <person name="Lin J."/>
            <person name="Wang M."/>
            <person name="Pangilinan J."/>
            <person name="Lipzen A."/>
            <person name="Lesage-Meessen L."/>
            <person name="Navarro D."/>
            <person name="Riley R."/>
            <person name="Grigoriev I.V."/>
            <person name="Zhou S."/>
            <person name="Raouche S."/>
            <person name="Rosso M.N."/>
        </authorList>
    </citation>
    <scope>NUCLEOTIDE SEQUENCE [LARGE SCALE GENOMIC DNA]</scope>
    <source>
        <strain evidence="2 3">BRFM 1820</strain>
    </source>
</reference>
<name>A0A371CSQ7_9APHY</name>
<keyword evidence="3" id="KW-1185">Reference proteome</keyword>
<accession>A0A371CSQ7</accession>
<dbReference type="Proteomes" id="UP000256964">
    <property type="component" value="Unassembled WGS sequence"/>
</dbReference>